<keyword evidence="1" id="KW-0233">DNA recombination</keyword>
<dbReference type="EMBL" id="VICH01000012">
    <property type="protein sequence ID" value="TQV66006.1"/>
    <property type="molecule type" value="Genomic_DNA"/>
</dbReference>
<accession>A0A545SMC6</accession>
<dbReference type="GO" id="GO:0006310">
    <property type="term" value="P:DNA recombination"/>
    <property type="evidence" value="ECO:0007669"/>
    <property type="project" value="UniProtKB-KW"/>
</dbReference>
<keyword evidence="4" id="KW-1185">Reference proteome</keyword>
<dbReference type="PROSITE" id="PS51898">
    <property type="entry name" value="TYR_RECOMBINASE"/>
    <property type="match status" value="1"/>
</dbReference>
<dbReference type="Proteomes" id="UP000315816">
    <property type="component" value="Unassembled WGS sequence"/>
</dbReference>
<dbReference type="GO" id="GO:0015074">
    <property type="term" value="P:DNA integration"/>
    <property type="evidence" value="ECO:0007669"/>
    <property type="project" value="InterPro"/>
</dbReference>
<organism evidence="3 4">
    <name type="scientific">Aliiroseovarius halocynthiae</name>
    <dbReference type="NCBI Taxonomy" id="985055"/>
    <lineage>
        <taxon>Bacteria</taxon>
        <taxon>Pseudomonadati</taxon>
        <taxon>Pseudomonadota</taxon>
        <taxon>Alphaproteobacteria</taxon>
        <taxon>Rhodobacterales</taxon>
        <taxon>Paracoccaceae</taxon>
        <taxon>Aliiroseovarius</taxon>
    </lineage>
</organism>
<dbReference type="InterPro" id="IPR011010">
    <property type="entry name" value="DNA_brk_join_enz"/>
</dbReference>
<dbReference type="GO" id="GO:0003677">
    <property type="term" value="F:DNA binding"/>
    <property type="evidence" value="ECO:0007669"/>
    <property type="project" value="InterPro"/>
</dbReference>
<dbReference type="Pfam" id="PF00589">
    <property type="entry name" value="Phage_integrase"/>
    <property type="match status" value="1"/>
</dbReference>
<dbReference type="AlphaFoldDB" id="A0A545SMC6"/>
<evidence type="ECO:0000313" key="3">
    <source>
        <dbReference type="EMBL" id="TQV66006.1"/>
    </source>
</evidence>
<comment type="caution">
    <text evidence="3">The sequence shown here is derived from an EMBL/GenBank/DDBJ whole genome shotgun (WGS) entry which is preliminary data.</text>
</comment>
<dbReference type="Gene3D" id="1.10.443.10">
    <property type="entry name" value="Intergrase catalytic core"/>
    <property type="match status" value="1"/>
</dbReference>
<dbReference type="OrthoDB" id="7222937at2"/>
<sequence>MAITMKLNHVDELSGGRKRFRRRFPKDVVPIVGKTFLQVAMKAREGSALVQEHHALMAEFDKQVSIARGETLLTPREQFLVDVEEAKTLLSGVTGLNDQYDEQLGVWVDGGKAEVLAEALLASGARSSLIQAVANPQQLPPAHTLEDARLLYLKERIGDDRPKSVRLDRVCGYMADTFGPLKDFALLDLKREHARSLRDAMLSMLKKDGTPRAVSSVKRELNMVRAMVGIGSREFDLSDKMGNPFEKLDMPKATQTLEARDERDPLPVDLIKAMRGCLERSCKSRELLRIWNLLSGTGCRMAEITGLLVDEVILDHEVPHLVIRPNSVRSLKTRSSVRKVPLVGLALDTAQEAVRESHSADEATPLFHTYAKPRGADGASQALMKHLRKVTTNPRHTNHSLRHSMKDWLREAGVPTLEQNLILGHTLGGEGDTAYGGELAKLRVTHKALLKVSDLGLLA</sequence>
<reference evidence="3 4" key="1">
    <citation type="submission" date="2019-06" db="EMBL/GenBank/DDBJ databases">
        <title>A novel species of marine bacteria.</title>
        <authorList>
            <person name="Wang Y."/>
        </authorList>
    </citation>
    <scope>NUCLEOTIDE SEQUENCE [LARGE SCALE GENOMIC DNA]</scope>
    <source>
        <strain evidence="3 4">MA1-10</strain>
    </source>
</reference>
<proteinExistence type="predicted"/>
<protein>
    <submittedName>
        <fullName evidence="3">Tyrosine-type recombinase/integrase</fullName>
    </submittedName>
</protein>
<dbReference type="InterPro" id="IPR013762">
    <property type="entry name" value="Integrase-like_cat_sf"/>
</dbReference>
<evidence type="ECO:0000313" key="4">
    <source>
        <dbReference type="Proteomes" id="UP000315816"/>
    </source>
</evidence>
<dbReference type="InterPro" id="IPR002104">
    <property type="entry name" value="Integrase_catalytic"/>
</dbReference>
<dbReference type="RefSeq" id="WP_142854616.1">
    <property type="nucleotide sequence ID" value="NZ_FXWW01000007.1"/>
</dbReference>
<evidence type="ECO:0000256" key="1">
    <source>
        <dbReference type="ARBA" id="ARBA00023172"/>
    </source>
</evidence>
<gene>
    <name evidence="3" type="ORF">FIL88_14620</name>
</gene>
<name>A0A545SMC6_9RHOB</name>
<feature type="domain" description="Tyr recombinase" evidence="2">
    <location>
        <begin position="261"/>
        <end position="449"/>
    </location>
</feature>
<dbReference type="SUPFAM" id="SSF56349">
    <property type="entry name" value="DNA breaking-rejoining enzymes"/>
    <property type="match status" value="1"/>
</dbReference>
<evidence type="ECO:0000259" key="2">
    <source>
        <dbReference type="PROSITE" id="PS51898"/>
    </source>
</evidence>